<keyword evidence="1" id="KW-0677">Repeat</keyword>
<dbReference type="Proteomes" id="UP000001036">
    <property type="component" value="Chromosome"/>
</dbReference>
<evidence type="ECO:0000259" key="3">
    <source>
        <dbReference type="PROSITE" id="PS51371"/>
    </source>
</evidence>
<name>B3PFE2_CELJU</name>
<dbReference type="STRING" id="498211.CJA_0058"/>
<dbReference type="HOGENOM" id="CLU_111159_1_0_6"/>
<evidence type="ECO:0000256" key="2">
    <source>
        <dbReference type="PROSITE-ProRule" id="PRU00703"/>
    </source>
</evidence>
<dbReference type="AlphaFoldDB" id="B3PFE2"/>
<dbReference type="InterPro" id="IPR046342">
    <property type="entry name" value="CBS_dom_sf"/>
</dbReference>
<dbReference type="InterPro" id="IPR000644">
    <property type="entry name" value="CBS_dom"/>
</dbReference>
<evidence type="ECO:0000313" key="5">
    <source>
        <dbReference type="Proteomes" id="UP000001036"/>
    </source>
</evidence>
<dbReference type="InterPro" id="IPR051462">
    <property type="entry name" value="CBS_domain-containing"/>
</dbReference>
<dbReference type="OrthoDB" id="5295117at2"/>
<dbReference type="eggNOG" id="COG0517">
    <property type="taxonomic scope" value="Bacteria"/>
</dbReference>
<dbReference type="KEGG" id="cja:CJA_0058"/>
<dbReference type="PANTHER" id="PTHR48108">
    <property type="entry name" value="CBS DOMAIN-CONTAINING PROTEIN CBSX2, CHLOROPLASTIC"/>
    <property type="match status" value="1"/>
</dbReference>
<organism evidence="4 5">
    <name type="scientific">Cellvibrio japonicus (strain Ueda107)</name>
    <name type="common">Pseudomonas fluorescens subsp. cellulosa</name>
    <dbReference type="NCBI Taxonomy" id="498211"/>
    <lineage>
        <taxon>Bacteria</taxon>
        <taxon>Pseudomonadati</taxon>
        <taxon>Pseudomonadota</taxon>
        <taxon>Gammaproteobacteria</taxon>
        <taxon>Cellvibrionales</taxon>
        <taxon>Cellvibrionaceae</taxon>
        <taxon>Cellvibrio</taxon>
    </lineage>
</organism>
<keyword evidence="2" id="KW-0129">CBS domain</keyword>
<gene>
    <name evidence="4" type="primary">uvs112</name>
    <name evidence="4" type="ordered locus">CJA_0058</name>
</gene>
<proteinExistence type="predicted"/>
<feature type="domain" description="CBS" evidence="3">
    <location>
        <begin position="38"/>
        <end position="96"/>
    </location>
</feature>
<dbReference type="RefSeq" id="WP_012485742.1">
    <property type="nucleotide sequence ID" value="NC_010995.1"/>
</dbReference>
<feature type="domain" description="CBS" evidence="3">
    <location>
        <begin position="109"/>
        <end position="172"/>
    </location>
</feature>
<protein>
    <submittedName>
        <fullName evidence="4">Uvs112</fullName>
    </submittedName>
</protein>
<dbReference type="PANTHER" id="PTHR48108:SF26">
    <property type="entry name" value="CBS DOMAIN-CONTAINING PROTEIN DDB_G0289609"/>
    <property type="match status" value="1"/>
</dbReference>
<dbReference type="EMBL" id="CP000934">
    <property type="protein sequence ID" value="ACE85171.1"/>
    <property type="molecule type" value="Genomic_DNA"/>
</dbReference>
<dbReference type="Gene3D" id="3.10.580.10">
    <property type="entry name" value="CBS-domain"/>
    <property type="match status" value="2"/>
</dbReference>
<keyword evidence="5" id="KW-1185">Reference proteome</keyword>
<evidence type="ECO:0000256" key="1">
    <source>
        <dbReference type="ARBA" id="ARBA00022737"/>
    </source>
</evidence>
<dbReference type="Pfam" id="PF00571">
    <property type="entry name" value="CBS"/>
    <property type="match status" value="2"/>
</dbReference>
<evidence type="ECO:0000313" key="4">
    <source>
        <dbReference type="EMBL" id="ACE85171.1"/>
    </source>
</evidence>
<sequence length="188" mass="21496">MKNLTVFALAADDHLVQPEEFEDVHGTTSALAILTDFRSHKPHMLDAQMEASEALELMLAEDVRTKLVIDEKREFIGVIGIDDLSEHHMALKRIELGVRPDELLVRDLMHSRRNIRAIDFDEFAKARVSDVVSTLKKHHQDYLLVVDQEAHHIRGIVSARDIARRLHTPVQIEKELTFVDIFTAVKAH</sequence>
<dbReference type="PROSITE" id="PS51371">
    <property type="entry name" value="CBS"/>
    <property type="match status" value="2"/>
</dbReference>
<dbReference type="SUPFAM" id="SSF54631">
    <property type="entry name" value="CBS-domain pair"/>
    <property type="match status" value="1"/>
</dbReference>
<accession>B3PFE2</accession>
<reference evidence="4 5" key="1">
    <citation type="journal article" date="2008" name="J. Bacteriol.">
        <title>Insights into plant cell wall degradation from the genome sequence of the soil bacterium Cellvibrio japonicus.</title>
        <authorList>
            <person name="Deboy R.T."/>
            <person name="Mongodin E.F."/>
            <person name="Fouts D.E."/>
            <person name="Tailford L.E."/>
            <person name="Khouri H."/>
            <person name="Emerson J.B."/>
            <person name="Mohamoud Y."/>
            <person name="Watkins K."/>
            <person name="Henrissat B."/>
            <person name="Gilbert H.J."/>
            <person name="Nelson K.E."/>
        </authorList>
    </citation>
    <scope>NUCLEOTIDE SEQUENCE [LARGE SCALE GENOMIC DNA]</scope>
    <source>
        <strain evidence="4 5">Ueda107</strain>
    </source>
</reference>